<dbReference type="EMBL" id="JAYMGO010000003">
    <property type="protein sequence ID" value="KAL1279409.1"/>
    <property type="molecule type" value="Genomic_DNA"/>
</dbReference>
<feature type="region of interest" description="Disordered" evidence="6">
    <location>
        <begin position="8"/>
        <end position="106"/>
    </location>
</feature>
<protein>
    <submittedName>
        <fullName evidence="7">Uncharacterized protein</fullName>
    </submittedName>
</protein>
<evidence type="ECO:0000256" key="1">
    <source>
        <dbReference type="ARBA" id="ARBA00004123"/>
    </source>
</evidence>
<organism evidence="7 8">
    <name type="scientific">Cirrhinus molitorella</name>
    <name type="common">mud carp</name>
    <dbReference type="NCBI Taxonomy" id="172907"/>
    <lineage>
        <taxon>Eukaryota</taxon>
        <taxon>Metazoa</taxon>
        <taxon>Chordata</taxon>
        <taxon>Craniata</taxon>
        <taxon>Vertebrata</taxon>
        <taxon>Euteleostomi</taxon>
        <taxon>Actinopterygii</taxon>
        <taxon>Neopterygii</taxon>
        <taxon>Teleostei</taxon>
        <taxon>Ostariophysi</taxon>
        <taxon>Cypriniformes</taxon>
        <taxon>Cyprinidae</taxon>
        <taxon>Labeoninae</taxon>
        <taxon>Labeonini</taxon>
        <taxon>Cirrhinus</taxon>
    </lineage>
</organism>
<evidence type="ECO:0000256" key="4">
    <source>
        <dbReference type="ARBA" id="ARBA00022833"/>
    </source>
</evidence>
<keyword evidence="5" id="KW-0539">Nucleus</keyword>
<keyword evidence="3" id="KW-0863">Zinc-finger</keyword>
<dbReference type="PANTHER" id="PTHR13278">
    <property type="entry name" value="ZINC FINGER PROTEIN 830"/>
    <property type="match status" value="1"/>
</dbReference>
<sequence>MNDLCVMWTGAAGGQKEETATSSHQSVGLGLLAGHYDDDDDDEDTGSKAKDVPAAGLPADFFDSGVSSAPPAVSHSGSVSKPDDEEESAAEKKDKTAEALPEGFFDDPVRDAKGLPSLLSLQCVCDISSAASSPVTVANVKVDSIKYVCEY</sequence>
<reference evidence="7 8" key="1">
    <citation type="submission" date="2023-09" db="EMBL/GenBank/DDBJ databases">
        <authorList>
            <person name="Wang M."/>
        </authorList>
    </citation>
    <scope>NUCLEOTIDE SEQUENCE [LARGE SCALE GENOMIC DNA]</scope>
    <source>
        <strain evidence="7">GT-2023</strain>
        <tissue evidence="7">Liver</tissue>
    </source>
</reference>
<evidence type="ECO:0000256" key="6">
    <source>
        <dbReference type="SAM" id="MobiDB-lite"/>
    </source>
</evidence>
<comment type="caution">
    <text evidence="7">The sequence shown here is derived from an EMBL/GenBank/DDBJ whole genome shotgun (WGS) entry which is preliminary data.</text>
</comment>
<keyword evidence="4" id="KW-0862">Zinc</keyword>
<keyword evidence="8" id="KW-1185">Reference proteome</keyword>
<dbReference type="InterPro" id="IPR040050">
    <property type="entry name" value="ZNF830-like"/>
</dbReference>
<dbReference type="PANTHER" id="PTHR13278:SF0">
    <property type="entry name" value="ZINC FINGER PROTEIN 830"/>
    <property type="match status" value="1"/>
</dbReference>
<evidence type="ECO:0000313" key="7">
    <source>
        <dbReference type="EMBL" id="KAL1279409.1"/>
    </source>
</evidence>
<proteinExistence type="predicted"/>
<comment type="subcellular location">
    <subcellularLocation>
        <location evidence="1">Nucleus</location>
    </subcellularLocation>
</comment>
<evidence type="ECO:0000256" key="5">
    <source>
        <dbReference type="ARBA" id="ARBA00023242"/>
    </source>
</evidence>
<evidence type="ECO:0000256" key="2">
    <source>
        <dbReference type="ARBA" id="ARBA00022723"/>
    </source>
</evidence>
<evidence type="ECO:0000313" key="8">
    <source>
        <dbReference type="Proteomes" id="UP001558613"/>
    </source>
</evidence>
<keyword evidence="2" id="KW-0479">Metal-binding</keyword>
<accession>A0ABR3NR56</accession>
<gene>
    <name evidence="7" type="ORF">QQF64_026082</name>
</gene>
<name>A0ABR3NR56_9TELE</name>
<evidence type="ECO:0000256" key="3">
    <source>
        <dbReference type="ARBA" id="ARBA00022771"/>
    </source>
</evidence>
<dbReference type="Proteomes" id="UP001558613">
    <property type="component" value="Unassembled WGS sequence"/>
</dbReference>